<dbReference type="InterPro" id="IPR057798">
    <property type="entry name" value="PH_YqeB"/>
</dbReference>
<feature type="transmembrane region" description="Helical" evidence="2">
    <location>
        <begin position="55"/>
        <end position="83"/>
    </location>
</feature>
<dbReference type="Pfam" id="PF23494">
    <property type="entry name" value="bPH_10"/>
    <property type="match status" value="1"/>
</dbReference>
<sequence length="227" mass="24411">MDKHEVPVTVRLPGAWLWGVVLVGAGLGVGAAFAVGPVADWMIRLFDGVPGPLKLVAALPLVWSLPVLTLVGALAGAWVAGIWHAENPVVEVGPDSVVVHDGGGGRHVERARLAEVFTDGHDLVLRGSDGREYVRTRVDSGLAGRLRSACERHGYPWCGTVDPHESAYTVWVDGTPALDESTHALLRKRRRAIADGRTGAAEEAREELQSRGISVRDRGKAQQYREV</sequence>
<evidence type="ECO:0000259" key="4">
    <source>
        <dbReference type="Pfam" id="PF23494"/>
    </source>
</evidence>
<evidence type="ECO:0000256" key="1">
    <source>
        <dbReference type="SAM" id="MobiDB-lite"/>
    </source>
</evidence>
<feature type="compositionally biased region" description="Basic and acidic residues" evidence="1">
    <location>
        <begin position="200"/>
        <end position="227"/>
    </location>
</feature>
<protein>
    <submittedName>
        <fullName evidence="5">Uncharacterized protein</fullName>
    </submittedName>
</protein>
<accession>A0ABZ1LK74</accession>
<feature type="domain" description="Cysteinyl-tRNA ligase anticodon binding" evidence="3">
    <location>
        <begin position="175"/>
        <end position="225"/>
    </location>
</feature>
<evidence type="ECO:0000313" key="6">
    <source>
        <dbReference type="Proteomes" id="UP001622594"/>
    </source>
</evidence>
<organism evidence="5 6">
    <name type="scientific">Streptomyces zaomyceticus</name>
    <dbReference type="NCBI Taxonomy" id="68286"/>
    <lineage>
        <taxon>Bacteria</taxon>
        <taxon>Bacillati</taxon>
        <taxon>Actinomycetota</taxon>
        <taxon>Actinomycetes</taxon>
        <taxon>Kitasatosporales</taxon>
        <taxon>Streptomycetaceae</taxon>
        <taxon>Streptomyces</taxon>
    </lineage>
</organism>
<dbReference type="Proteomes" id="UP001622594">
    <property type="component" value="Chromosome"/>
</dbReference>
<feature type="region of interest" description="Disordered" evidence="1">
    <location>
        <begin position="197"/>
        <end position="227"/>
    </location>
</feature>
<dbReference type="EMBL" id="CP108188">
    <property type="protein sequence ID" value="WTR74807.1"/>
    <property type="molecule type" value="Genomic_DNA"/>
</dbReference>
<name>A0ABZ1LK74_9ACTN</name>
<feature type="transmembrane region" description="Helical" evidence="2">
    <location>
        <begin position="15"/>
        <end position="43"/>
    </location>
</feature>
<feature type="domain" description="YqeB PH" evidence="4">
    <location>
        <begin position="9"/>
        <end position="158"/>
    </location>
</feature>
<keyword evidence="2" id="KW-1133">Transmembrane helix</keyword>
<reference evidence="5 6" key="1">
    <citation type="submission" date="2022-10" db="EMBL/GenBank/DDBJ databases">
        <title>The complete genomes of actinobacterial strains from the NBC collection.</title>
        <authorList>
            <person name="Joergensen T.S."/>
            <person name="Alvarez Arevalo M."/>
            <person name="Sterndorff E.B."/>
            <person name="Faurdal D."/>
            <person name="Vuksanovic O."/>
            <person name="Mourched A.-S."/>
            <person name="Charusanti P."/>
            <person name="Shaw S."/>
            <person name="Blin K."/>
            <person name="Weber T."/>
        </authorList>
    </citation>
    <scope>NUCLEOTIDE SEQUENCE [LARGE SCALE GENOMIC DNA]</scope>
    <source>
        <strain evidence="5 6">NBC_00123</strain>
    </source>
</reference>
<keyword evidence="2" id="KW-0472">Membrane</keyword>
<evidence type="ECO:0000259" key="3">
    <source>
        <dbReference type="Pfam" id="PF23493"/>
    </source>
</evidence>
<dbReference type="InterPro" id="IPR056411">
    <property type="entry name" value="CysS_C"/>
</dbReference>
<keyword evidence="6" id="KW-1185">Reference proteome</keyword>
<dbReference type="Pfam" id="PF23493">
    <property type="entry name" value="CysS_C"/>
    <property type="match status" value="1"/>
</dbReference>
<evidence type="ECO:0000313" key="5">
    <source>
        <dbReference type="EMBL" id="WTR74807.1"/>
    </source>
</evidence>
<evidence type="ECO:0000256" key="2">
    <source>
        <dbReference type="SAM" id="Phobius"/>
    </source>
</evidence>
<proteinExistence type="predicted"/>
<gene>
    <name evidence="5" type="ORF">OG814_38785</name>
</gene>
<keyword evidence="2" id="KW-0812">Transmembrane</keyword>
<dbReference type="RefSeq" id="WP_406336896.1">
    <property type="nucleotide sequence ID" value="NZ_CP108188.1"/>
</dbReference>